<feature type="region of interest" description="Disordered" evidence="1">
    <location>
        <begin position="156"/>
        <end position="183"/>
    </location>
</feature>
<feature type="compositionally biased region" description="Polar residues" evidence="1">
    <location>
        <begin position="172"/>
        <end position="182"/>
    </location>
</feature>
<evidence type="ECO:0000313" key="2">
    <source>
        <dbReference type="EMBL" id="PWY69650.1"/>
    </source>
</evidence>
<keyword evidence="3" id="KW-1185">Reference proteome</keyword>
<gene>
    <name evidence="2" type="ORF">BO94DRAFT_579143</name>
</gene>
<dbReference type="OrthoDB" id="2343925at2759"/>
<sequence>MEDMLRRIVSYVWDHPKVQLASTADKKQLLVDLRLFFLSHLDQLDDNEQLQKDRTCTQPHASYLTLSAKPRHSSLFNWIQMTSGHHTGGAAALSFLLCLAAAGNNALPSPRARYIGEKLSQSLRGLARIQNDYGSIDRDQQECNLNSIDFLDCPFREDGPDEAPRKRRRTESTGVVGSSSPRSDLLDLAQHERQSIDRLLQEDLPKLLDPRVLGAMRTFTAGVEMYGQMYILRDHTPRNTEKV</sequence>
<protein>
    <submittedName>
        <fullName evidence="2">Uncharacterized protein</fullName>
    </submittedName>
</protein>
<evidence type="ECO:0000256" key="1">
    <source>
        <dbReference type="SAM" id="MobiDB-lite"/>
    </source>
</evidence>
<dbReference type="EMBL" id="MSFK01000041">
    <property type="protein sequence ID" value="PWY69650.1"/>
    <property type="molecule type" value="Genomic_DNA"/>
</dbReference>
<dbReference type="Proteomes" id="UP000246702">
    <property type="component" value="Unassembled WGS sequence"/>
</dbReference>
<dbReference type="STRING" id="1450535.A0A317VCP2"/>
<evidence type="ECO:0000313" key="3">
    <source>
        <dbReference type="Proteomes" id="UP000246702"/>
    </source>
</evidence>
<organism evidence="2 3">
    <name type="scientific">Aspergillus sclerotioniger CBS 115572</name>
    <dbReference type="NCBI Taxonomy" id="1450535"/>
    <lineage>
        <taxon>Eukaryota</taxon>
        <taxon>Fungi</taxon>
        <taxon>Dikarya</taxon>
        <taxon>Ascomycota</taxon>
        <taxon>Pezizomycotina</taxon>
        <taxon>Eurotiomycetes</taxon>
        <taxon>Eurotiomycetidae</taxon>
        <taxon>Eurotiales</taxon>
        <taxon>Aspergillaceae</taxon>
        <taxon>Aspergillus</taxon>
        <taxon>Aspergillus subgen. Circumdati</taxon>
    </lineage>
</organism>
<dbReference type="RefSeq" id="XP_025462478.1">
    <property type="nucleotide sequence ID" value="XM_025615249.1"/>
</dbReference>
<proteinExistence type="predicted"/>
<reference evidence="2 3" key="1">
    <citation type="submission" date="2016-12" db="EMBL/GenBank/DDBJ databases">
        <title>The genomes of Aspergillus section Nigri reveals drivers in fungal speciation.</title>
        <authorList>
            <consortium name="DOE Joint Genome Institute"/>
            <person name="Vesth T.C."/>
            <person name="Nybo J."/>
            <person name="Theobald S."/>
            <person name="Brandl J."/>
            <person name="Frisvad J.C."/>
            <person name="Nielsen K.F."/>
            <person name="Lyhne E.K."/>
            <person name="Kogle M.E."/>
            <person name="Kuo A."/>
            <person name="Riley R."/>
            <person name="Clum A."/>
            <person name="Nolan M."/>
            <person name="Lipzen A."/>
            <person name="Salamov A."/>
            <person name="Henrissat B."/>
            <person name="Wiebenga A."/>
            <person name="De Vries R.P."/>
            <person name="Grigoriev I.V."/>
            <person name="Mortensen U.H."/>
            <person name="Andersen M.R."/>
            <person name="Baker S.E."/>
        </authorList>
    </citation>
    <scope>NUCLEOTIDE SEQUENCE [LARGE SCALE GENOMIC DNA]</scope>
    <source>
        <strain evidence="2 3">CBS 115572</strain>
    </source>
</reference>
<dbReference type="AlphaFoldDB" id="A0A317VCP2"/>
<dbReference type="GeneID" id="37117392"/>
<name>A0A317VCP2_9EURO</name>
<comment type="caution">
    <text evidence="2">The sequence shown here is derived from an EMBL/GenBank/DDBJ whole genome shotgun (WGS) entry which is preliminary data.</text>
</comment>
<accession>A0A317VCP2</accession>